<accession>A0ACB8FSL6</accession>
<comment type="caution">
    <text evidence="1">The sequence shown here is derived from an EMBL/GenBank/DDBJ whole genome shotgun (WGS) entry which is preliminary data.</text>
</comment>
<organism evidence="1 2">
    <name type="scientific">Sphaerodactylus townsendi</name>
    <dbReference type="NCBI Taxonomy" id="933632"/>
    <lineage>
        <taxon>Eukaryota</taxon>
        <taxon>Metazoa</taxon>
        <taxon>Chordata</taxon>
        <taxon>Craniata</taxon>
        <taxon>Vertebrata</taxon>
        <taxon>Euteleostomi</taxon>
        <taxon>Lepidosauria</taxon>
        <taxon>Squamata</taxon>
        <taxon>Bifurcata</taxon>
        <taxon>Gekkota</taxon>
        <taxon>Sphaerodactylidae</taxon>
        <taxon>Sphaerodactylus</taxon>
    </lineage>
</organism>
<evidence type="ECO:0000313" key="2">
    <source>
        <dbReference type="Proteomes" id="UP000827872"/>
    </source>
</evidence>
<reference evidence="1" key="1">
    <citation type="submission" date="2021-08" db="EMBL/GenBank/DDBJ databases">
        <title>The first chromosome-level gecko genome reveals the dynamic sex chromosomes of Neotropical dwarf geckos (Sphaerodactylidae: Sphaerodactylus).</title>
        <authorList>
            <person name="Pinto B.J."/>
            <person name="Keating S.E."/>
            <person name="Gamble T."/>
        </authorList>
    </citation>
    <scope>NUCLEOTIDE SEQUENCE</scope>
    <source>
        <strain evidence="1">TG3544</strain>
    </source>
</reference>
<proteinExistence type="predicted"/>
<gene>
    <name evidence="1" type="ORF">K3G42_028768</name>
</gene>
<evidence type="ECO:0000313" key="1">
    <source>
        <dbReference type="EMBL" id="KAH8008290.1"/>
    </source>
</evidence>
<dbReference type="Proteomes" id="UP000827872">
    <property type="component" value="Linkage Group LG06"/>
</dbReference>
<sequence>MLEFLQGITANTTTFAGQGCATESVCEPREGVSVYSGVFSYAISTIMECYPAPITTNSAIVHHISWMKATSLHLIATSVMSSFCFLSHNSFL</sequence>
<keyword evidence="2" id="KW-1185">Reference proteome</keyword>
<protein>
    <submittedName>
        <fullName evidence="1">Uncharacterized protein</fullName>
    </submittedName>
</protein>
<name>A0ACB8FSL6_9SAUR</name>
<dbReference type="EMBL" id="CM037619">
    <property type="protein sequence ID" value="KAH8008290.1"/>
    <property type="molecule type" value="Genomic_DNA"/>
</dbReference>